<evidence type="ECO:0000313" key="4">
    <source>
        <dbReference type="Proteomes" id="UP000663870"/>
    </source>
</evidence>
<sequence>MSGTFSSVVNFTVQEFLNRAQKLSLLNKIKTESEFLSMDGTLVFPKHYKQGKKIKKTYNIISNHNTLNVDIITNTILQAFNDAANLIHGFKIKNFLDEKKITNMKQLNSYIHNILTQRINIMDYSDLYEEKDETSDSEDELDIVLDSESDVQSEDQQYETSCISSN</sequence>
<evidence type="ECO:0000313" key="2">
    <source>
        <dbReference type="EMBL" id="CAF1660624.1"/>
    </source>
</evidence>
<gene>
    <name evidence="2" type="ORF">JXQ802_LOCUS56011</name>
    <name evidence="1" type="ORF">PYM288_LOCUS39461</name>
</gene>
<keyword evidence="4" id="KW-1185">Reference proteome</keyword>
<name>A0A815URC2_9BILA</name>
<reference evidence="1" key="1">
    <citation type="submission" date="2021-02" db="EMBL/GenBank/DDBJ databases">
        <authorList>
            <person name="Nowell W R."/>
        </authorList>
    </citation>
    <scope>NUCLEOTIDE SEQUENCE</scope>
</reference>
<comment type="caution">
    <text evidence="1">The sequence shown here is derived from an EMBL/GenBank/DDBJ whole genome shotgun (WGS) entry which is preliminary data.</text>
</comment>
<dbReference type="EMBL" id="CAJNOL010012645">
    <property type="protein sequence ID" value="CAF1660624.1"/>
    <property type="molecule type" value="Genomic_DNA"/>
</dbReference>
<dbReference type="Proteomes" id="UP000663854">
    <property type="component" value="Unassembled WGS sequence"/>
</dbReference>
<dbReference type="EMBL" id="CAJNOH010010809">
    <property type="protein sequence ID" value="CAF1517440.1"/>
    <property type="molecule type" value="Genomic_DNA"/>
</dbReference>
<accession>A0A815URC2</accession>
<dbReference type="Proteomes" id="UP000663870">
    <property type="component" value="Unassembled WGS sequence"/>
</dbReference>
<proteinExistence type="predicted"/>
<evidence type="ECO:0000313" key="3">
    <source>
        <dbReference type="Proteomes" id="UP000663854"/>
    </source>
</evidence>
<organism evidence="1 3">
    <name type="scientific">Rotaria sordida</name>
    <dbReference type="NCBI Taxonomy" id="392033"/>
    <lineage>
        <taxon>Eukaryota</taxon>
        <taxon>Metazoa</taxon>
        <taxon>Spiralia</taxon>
        <taxon>Gnathifera</taxon>
        <taxon>Rotifera</taxon>
        <taxon>Eurotatoria</taxon>
        <taxon>Bdelloidea</taxon>
        <taxon>Philodinida</taxon>
        <taxon>Philodinidae</taxon>
        <taxon>Rotaria</taxon>
    </lineage>
</organism>
<dbReference type="AlphaFoldDB" id="A0A815URC2"/>
<evidence type="ECO:0000313" key="1">
    <source>
        <dbReference type="EMBL" id="CAF1517440.1"/>
    </source>
</evidence>
<protein>
    <submittedName>
        <fullName evidence="1">Uncharacterized protein</fullName>
    </submittedName>
</protein>